<dbReference type="AlphaFoldDB" id="A0A9N8W540"/>
<organism evidence="1 2">
    <name type="scientific">Dentiscutata erythropus</name>
    <dbReference type="NCBI Taxonomy" id="1348616"/>
    <lineage>
        <taxon>Eukaryota</taxon>
        <taxon>Fungi</taxon>
        <taxon>Fungi incertae sedis</taxon>
        <taxon>Mucoromycota</taxon>
        <taxon>Glomeromycotina</taxon>
        <taxon>Glomeromycetes</taxon>
        <taxon>Diversisporales</taxon>
        <taxon>Gigasporaceae</taxon>
        <taxon>Dentiscutata</taxon>
    </lineage>
</organism>
<comment type="caution">
    <text evidence="1">The sequence shown here is derived from an EMBL/GenBank/DDBJ whole genome shotgun (WGS) entry which is preliminary data.</text>
</comment>
<gene>
    <name evidence="1" type="ORF">DERYTH_LOCUS1472</name>
</gene>
<dbReference type="OrthoDB" id="10624644at2759"/>
<name>A0A9N8W540_9GLOM</name>
<accession>A0A9N8W540</accession>
<proteinExistence type="predicted"/>
<evidence type="ECO:0000313" key="2">
    <source>
        <dbReference type="Proteomes" id="UP000789405"/>
    </source>
</evidence>
<dbReference type="EMBL" id="CAJVPY010000412">
    <property type="protein sequence ID" value="CAG8471303.1"/>
    <property type="molecule type" value="Genomic_DNA"/>
</dbReference>
<reference evidence="1" key="1">
    <citation type="submission" date="2021-06" db="EMBL/GenBank/DDBJ databases">
        <authorList>
            <person name="Kallberg Y."/>
            <person name="Tangrot J."/>
            <person name="Rosling A."/>
        </authorList>
    </citation>
    <scope>NUCLEOTIDE SEQUENCE</scope>
    <source>
        <strain evidence="1">MA453B</strain>
    </source>
</reference>
<evidence type="ECO:0000313" key="1">
    <source>
        <dbReference type="EMBL" id="CAG8471303.1"/>
    </source>
</evidence>
<dbReference type="Proteomes" id="UP000789405">
    <property type="component" value="Unassembled WGS sequence"/>
</dbReference>
<sequence length="235" mass="26639">MYQGQLILSEILDKKIQNRIMSKAKQESLKTLLTIQNYQNVDNCNKLQNIMGGDICTDPKEQELFLPALNNYHNKFRSGSLPLIYDGSSNGRPQISRLNTYPQIPNYQPSVTSSEYQPFNIEIPSDNNMPNFGIPGIQVAYENSKNRSESNNLGDGLDIHNLINGSNICNLDCENSSENSGIGSEDYNSFDNNEFDVYKSRIGFINYNLGFTFEGYDFGVRPVFNILQIMQLFIV</sequence>
<keyword evidence="2" id="KW-1185">Reference proteome</keyword>
<protein>
    <submittedName>
        <fullName evidence="1">7166_t:CDS:1</fullName>
    </submittedName>
</protein>